<dbReference type="InterPro" id="IPR021729">
    <property type="entry name" value="DUF3298"/>
</dbReference>
<feature type="domain" description="Bacterial spore germination immunoglobulin-like" evidence="3">
    <location>
        <begin position="275"/>
        <end position="366"/>
    </location>
</feature>
<reference evidence="6 7" key="1">
    <citation type="submission" date="2020-06" db="EMBL/GenBank/DDBJ databases">
        <title>Genome sequence of 2 isolates from Red Sea Mangroves.</title>
        <authorList>
            <person name="Sefrji F."/>
            <person name="Michoud G."/>
            <person name="Merlino G."/>
            <person name="Daffonchio D."/>
        </authorList>
    </citation>
    <scope>NUCLEOTIDE SEQUENCE [LARGE SCALE GENOMIC DNA]</scope>
    <source>
        <strain evidence="6 7">R1DC25</strain>
    </source>
</reference>
<dbReference type="AlphaFoldDB" id="A0A7S8HAX2"/>
<dbReference type="InterPro" id="IPR025303">
    <property type="entry name" value="PdaC"/>
</dbReference>
<sequence>MAYRCFLTLFLMFAVPAAAHAQDATLGKPEVLTDTSKAAEITIVLPRAARLAPDWYAKLKADAEAEMASFRKQTETEAEEFRKSNPNDELPPFSLLRRYEEQFVSDRVISLLSMSYVFTGGAHGNYAYESLNYDRTAGKTIEADALFEDLGTDSPAMVALRDFVFADLKRQKKERLGDAYDEAEQDSWLKDVDLPFDTLAFVPSGETGKAGGLSLLFAPYTVGPYAEGDYRVVVPQEIFRDYLSADWRETFAGTPDALTEVFDYQRQDGAFLLMKSPLPNATVSSPLMLEGEAPNYFFFEGEASLKLQSPDGTETLATGFVTARRGEEPTGQAVGMMPFSGRIDLPEGTAGELRVVIGQNDPSDGEGGPPAEVGFSVTVE</sequence>
<evidence type="ECO:0000259" key="5">
    <source>
        <dbReference type="Pfam" id="PF13739"/>
    </source>
</evidence>
<keyword evidence="2" id="KW-0732">Signal</keyword>
<dbReference type="Gene3D" id="3.90.640.20">
    <property type="entry name" value="Heat-shock cognate protein, ATPase"/>
    <property type="match status" value="1"/>
</dbReference>
<evidence type="ECO:0000313" key="6">
    <source>
        <dbReference type="EMBL" id="QPC42030.1"/>
    </source>
</evidence>
<dbReference type="EMBL" id="CP058214">
    <property type="protein sequence ID" value="QPC42030.1"/>
    <property type="molecule type" value="Genomic_DNA"/>
</dbReference>
<dbReference type="Pfam" id="PF11738">
    <property type="entry name" value="DUF3298"/>
    <property type="match status" value="1"/>
</dbReference>
<dbReference type="Gene3D" id="3.30.565.40">
    <property type="entry name" value="Fervidobacterium nodosum Rt17-B1 like"/>
    <property type="match status" value="1"/>
</dbReference>
<feature type="domain" description="DUF3298" evidence="4">
    <location>
        <begin position="154"/>
        <end position="236"/>
    </location>
</feature>
<feature type="region of interest" description="Disordered" evidence="1">
    <location>
        <begin position="360"/>
        <end position="380"/>
    </location>
</feature>
<keyword evidence="7" id="KW-1185">Reference proteome</keyword>
<feature type="signal peptide" evidence="2">
    <location>
        <begin position="1"/>
        <end position="21"/>
    </location>
</feature>
<dbReference type="Pfam" id="PF13739">
    <property type="entry name" value="PdaC"/>
    <property type="match status" value="1"/>
</dbReference>
<evidence type="ECO:0000256" key="2">
    <source>
        <dbReference type="SAM" id="SignalP"/>
    </source>
</evidence>
<feature type="domain" description="Deacetylase PdaC" evidence="5">
    <location>
        <begin position="35"/>
        <end position="126"/>
    </location>
</feature>
<evidence type="ECO:0000259" key="4">
    <source>
        <dbReference type="Pfam" id="PF11738"/>
    </source>
</evidence>
<evidence type="ECO:0000313" key="7">
    <source>
        <dbReference type="Proteomes" id="UP000593594"/>
    </source>
</evidence>
<dbReference type="RefSeq" id="WP_213163258.1">
    <property type="nucleotide sequence ID" value="NZ_CP058214.1"/>
</dbReference>
<feature type="chain" id="PRO_5032852138" evidence="2">
    <location>
        <begin position="22"/>
        <end position="380"/>
    </location>
</feature>
<dbReference type="InterPro" id="IPR018911">
    <property type="entry name" value="Gmad2_Ig-like_dom"/>
</dbReference>
<dbReference type="KEGG" id="kmn:HW532_04485"/>
<dbReference type="Pfam" id="PF10648">
    <property type="entry name" value="Gmad2"/>
    <property type="match status" value="1"/>
</dbReference>
<gene>
    <name evidence="6" type="ORF">HW532_04485</name>
</gene>
<evidence type="ECO:0000256" key="1">
    <source>
        <dbReference type="SAM" id="MobiDB-lite"/>
    </source>
</evidence>
<dbReference type="InterPro" id="IPR037126">
    <property type="entry name" value="PdaC/RsiV-like_sf"/>
</dbReference>
<organism evidence="6 7">
    <name type="scientific">Kaustia mangrovi</name>
    <dbReference type="NCBI Taxonomy" id="2593653"/>
    <lineage>
        <taxon>Bacteria</taxon>
        <taxon>Pseudomonadati</taxon>
        <taxon>Pseudomonadota</taxon>
        <taxon>Alphaproteobacteria</taxon>
        <taxon>Hyphomicrobiales</taxon>
        <taxon>Parvibaculaceae</taxon>
        <taxon>Kaustia</taxon>
    </lineage>
</organism>
<accession>A0A7S8HAX2</accession>
<dbReference type="Proteomes" id="UP000593594">
    <property type="component" value="Chromosome"/>
</dbReference>
<proteinExistence type="predicted"/>
<name>A0A7S8HAX2_9HYPH</name>
<evidence type="ECO:0000259" key="3">
    <source>
        <dbReference type="Pfam" id="PF10648"/>
    </source>
</evidence>
<protein>
    <submittedName>
        <fullName evidence="6">DUF4163 domain-containing protein</fullName>
    </submittedName>
</protein>